<feature type="compositionally biased region" description="Polar residues" evidence="4">
    <location>
        <begin position="1107"/>
        <end position="1127"/>
    </location>
</feature>
<feature type="compositionally biased region" description="Basic and acidic residues" evidence="4">
    <location>
        <begin position="281"/>
        <end position="292"/>
    </location>
</feature>
<feature type="compositionally biased region" description="Basic and acidic residues" evidence="4">
    <location>
        <begin position="959"/>
        <end position="972"/>
    </location>
</feature>
<evidence type="ECO:0000256" key="2">
    <source>
        <dbReference type="ARBA" id="ARBA00022884"/>
    </source>
</evidence>
<feature type="compositionally biased region" description="Polar residues" evidence="4">
    <location>
        <begin position="716"/>
        <end position="731"/>
    </location>
</feature>
<proteinExistence type="predicted"/>
<keyword evidence="7" id="KW-1185">Reference proteome</keyword>
<dbReference type="Gene3D" id="3.30.70.330">
    <property type="match status" value="3"/>
</dbReference>
<dbReference type="InterPro" id="IPR012677">
    <property type="entry name" value="Nucleotide-bd_a/b_plait_sf"/>
</dbReference>
<feature type="region of interest" description="Disordered" evidence="4">
    <location>
        <begin position="1328"/>
        <end position="1379"/>
    </location>
</feature>
<dbReference type="PROSITE" id="PS50102">
    <property type="entry name" value="RRM"/>
    <property type="match status" value="2"/>
</dbReference>
<feature type="region of interest" description="Disordered" evidence="4">
    <location>
        <begin position="108"/>
        <end position="183"/>
    </location>
</feature>
<feature type="compositionally biased region" description="Polar residues" evidence="4">
    <location>
        <begin position="947"/>
        <end position="956"/>
    </location>
</feature>
<feature type="compositionally biased region" description="Low complexity" evidence="4">
    <location>
        <begin position="323"/>
        <end position="335"/>
    </location>
</feature>
<evidence type="ECO:0000313" key="7">
    <source>
        <dbReference type="Proteomes" id="UP001370758"/>
    </source>
</evidence>
<dbReference type="SMART" id="SM00360">
    <property type="entry name" value="RRM"/>
    <property type="match status" value="3"/>
</dbReference>
<feature type="compositionally biased region" description="Low complexity" evidence="4">
    <location>
        <begin position="901"/>
        <end position="911"/>
    </location>
</feature>
<feature type="compositionally biased region" description="Basic and acidic residues" evidence="4">
    <location>
        <begin position="998"/>
        <end position="1016"/>
    </location>
</feature>
<gene>
    <name evidence="6" type="ORF">TWF481_011223</name>
</gene>
<dbReference type="EMBL" id="JAVHJL010000008">
    <property type="protein sequence ID" value="KAK6498643.1"/>
    <property type="molecule type" value="Genomic_DNA"/>
</dbReference>
<feature type="compositionally biased region" description="Polar residues" evidence="4">
    <location>
        <begin position="827"/>
        <end position="838"/>
    </location>
</feature>
<evidence type="ECO:0000259" key="5">
    <source>
        <dbReference type="PROSITE" id="PS50102"/>
    </source>
</evidence>
<feature type="region of interest" description="Disordered" evidence="4">
    <location>
        <begin position="758"/>
        <end position="812"/>
    </location>
</feature>
<feature type="compositionally biased region" description="Polar residues" evidence="4">
    <location>
        <begin position="795"/>
        <end position="810"/>
    </location>
</feature>
<reference evidence="6 7" key="1">
    <citation type="submission" date="2023-08" db="EMBL/GenBank/DDBJ databases">
        <authorList>
            <person name="Palmer J.M."/>
        </authorList>
    </citation>
    <scope>NUCLEOTIDE SEQUENCE [LARGE SCALE GENOMIC DNA]</scope>
    <source>
        <strain evidence="6 7">TWF481</strain>
    </source>
</reference>
<feature type="compositionally biased region" description="Polar residues" evidence="4">
    <location>
        <begin position="1140"/>
        <end position="1152"/>
    </location>
</feature>
<feature type="region of interest" description="Disordered" evidence="4">
    <location>
        <begin position="827"/>
        <end position="925"/>
    </location>
</feature>
<dbReference type="InterPro" id="IPR035979">
    <property type="entry name" value="RBD_domain_sf"/>
</dbReference>
<dbReference type="InterPro" id="IPR000504">
    <property type="entry name" value="RRM_dom"/>
</dbReference>
<feature type="compositionally biased region" description="Basic and acidic residues" evidence="4">
    <location>
        <begin position="773"/>
        <end position="783"/>
    </location>
</feature>
<evidence type="ECO:0000256" key="1">
    <source>
        <dbReference type="ARBA" id="ARBA00022737"/>
    </source>
</evidence>
<organism evidence="6 7">
    <name type="scientific">Arthrobotrys musiformis</name>
    <dbReference type="NCBI Taxonomy" id="47236"/>
    <lineage>
        <taxon>Eukaryota</taxon>
        <taxon>Fungi</taxon>
        <taxon>Dikarya</taxon>
        <taxon>Ascomycota</taxon>
        <taxon>Pezizomycotina</taxon>
        <taxon>Orbiliomycetes</taxon>
        <taxon>Orbiliales</taxon>
        <taxon>Orbiliaceae</taxon>
        <taxon>Arthrobotrys</taxon>
    </lineage>
</organism>
<feature type="region of interest" description="Disordered" evidence="4">
    <location>
        <begin position="265"/>
        <end position="335"/>
    </location>
</feature>
<feature type="compositionally biased region" description="Polar residues" evidence="4">
    <location>
        <begin position="1041"/>
        <end position="1051"/>
    </location>
</feature>
<feature type="compositionally biased region" description="Low complexity" evidence="4">
    <location>
        <begin position="1336"/>
        <end position="1355"/>
    </location>
</feature>
<feature type="domain" description="RRM" evidence="5">
    <location>
        <begin position="31"/>
        <end position="111"/>
    </location>
</feature>
<feature type="domain" description="RRM" evidence="5">
    <location>
        <begin position="524"/>
        <end position="603"/>
    </location>
</feature>
<dbReference type="SUPFAM" id="SSF54928">
    <property type="entry name" value="RNA-binding domain, RBD"/>
    <property type="match status" value="2"/>
</dbReference>
<keyword evidence="2 3" id="KW-0694">RNA-binding</keyword>
<dbReference type="Proteomes" id="UP001370758">
    <property type="component" value="Unassembled WGS sequence"/>
</dbReference>
<evidence type="ECO:0000256" key="4">
    <source>
        <dbReference type="SAM" id="MobiDB-lite"/>
    </source>
</evidence>
<feature type="compositionally biased region" description="Basic and acidic residues" evidence="4">
    <location>
        <begin position="856"/>
        <end position="866"/>
    </location>
</feature>
<feature type="region of interest" description="Disordered" evidence="4">
    <location>
        <begin position="615"/>
        <end position="746"/>
    </location>
</feature>
<feature type="region of interest" description="Disordered" evidence="4">
    <location>
        <begin position="944"/>
        <end position="1197"/>
    </location>
</feature>
<dbReference type="Pfam" id="PF00076">
    <property type="entry name" value="RRM_1"/>
    <property type="match status" value="1"/>
</dbReference>
<keyword evidence="1" id="KW-0677">Repeat</keyword>
<dbReference type="CDD" id="cd00590">
    <property type="entry name" value="RRM_SF"/>
    <property type="match status" value="2"/>
</dbReference>
<sequence length="1379" mass="151753">MQQQQQQNEGLPPRPMGGRRFPDREPHNERLMIHIAGIPPMMPEDIIKQTASQFGPVKDFFKVNRHHEKAYEYAPCFGFLTFEQEDSVARALEAGWMFVGGDRLSLNARRPREHRNQGPTRTSGDFRANNLPNGPGALPDRPPSGRGQSQAPIHARKQSNGSQFENKGPFPGPNRGSRASSSTCTIYGLPESFQVQDLTERGNSFGRVINAHIFEYKDRDGRRFGTINFDSSNVAEEFHNKENGQVWNGCAVKITFEPFNVARRNNAPPFRSGNQGTQNFHRHEQRPFEGPKRFPNGNRRPRYPPNNGNGRFNQRGPFQHHGNGYQPQFQGQNQQHYPEQQFYDQQMMGYPQQYQQQYPQAMGHPHHQIAGQAQYGSGVVSPPMAYGQQMPVHGIQGQYPPHLNQGGAHPIHGGQIPYPGAAEYPPRYDPHRNAIIGDSPGSKHSSASNDTTHHTDIHGRLLNIAPEHYHHAGYPYGGHISENVHPLNIQHAHQHQHAQAVEIPAEPPTLPVTVPETKDPEDPSNIFIKNLDDDIISKPEHLEEYCRKFGEVVSICLPTYSNGLIKGFGFVKFTTPEAALKAKEELNLQIMGRKRIFVSFAETSDLRHERLAKFYDQGTQSEKSPPDPLIQRTNETNKTPEKKSQAPGEAKDISPVPQTDGDATIDTPIENQAGERLNMGKSETTKEASTQQKIEESRSNPTVAAGKPAGAESLKGPSQGTTTGSNEQNNKIEGVKNINEKKEANASVNATELRELLEAELNGTGGKTVNRRLTPEEAMKRDPAIVSVERPGNAAISNDSPNAQTPSDLVNETKEDRLKLVLKGLQTSDLNGLDSNHAIQKDLQDPHQSTIPVRRRLSDSERKEIGESMFEALTGNAKKSTEENLQSKEGSAPQFLRSDTRNSSSSSGSRVSQEEFSEALKEKFGPKIPATIRATEVMDAVDKYVGSRNSTREPSPTTKNEEVTTEVKKNTEVEASNIAAPAPSRKVSIQNITPSDMAEGKSESAEERKADEDKNKTMATVPEEAQQIIAKDETEVATGPVQEQSLTTAPVSTEAVDVIPDVAPTENPAPIPTEAPALSTCPPGDIQNAPTGTNQNIPVLDGDDQSAYYSETGASSRRSGPSTQSKNPYGGSAKQPRSHVGNQNNGGMTSPHSKYPRGAEHPQPFPGFHGHQNEQYHPQVGPNFGPHSPSGPHPPTMVCDGPCPQPQCQPGFTPFVPIPDMSHMFQGHINTRMQQMGQAPFYDPAMYHGQYGYPPDNNGFPPQFFGGSPTGMYPHPPQWANTGNNGPSMGPHPQGGFMYPPHQYSPPQGYNHQSTSPPRMGNMDQMHPGRGFQEYGQHPQMQQPQFGGQMFPDQGMHGGPPQFPGQGQYRPPHGGVPSF</sequence>
<name>A0AAV9VZL6_9PEZI</name>
<protein>
    <recommendedName>
        <fullName evidence="5">RRM domain-containing protein</fullName>
    </recommendedName>
</protein>
<feature type="compositionally biased region" description="Polar residues" evidence="4">
    <location>
        <begin position="1088"/>
        <end position="1097"/>
    </location>
</feature>
<dbReference type="PANTHER" id="PTHR24012">
    <property type="entry name" value="RNA BINDING PROTEIN"/>
    <property type="match status" value="1"/>
</dbReference>
<accession>A0AAV9VZL6</accession>
<feature type="region of interest" description="Disordered" evidence="4">
    <location>
        <begin position="1"/>
        <end position="25"/>
    </location>
</feature>
<feature type="region of interest" description="Disordered" evidence="4">
    <location>
        <begin position="435"/>
        <end position="454"/>
    </location>
</feature>
<comment type="caution">
    <text evidence="6">The sequence shown here is derived from an EMBL/GenBank/DDBJ whole genome shotgun (WGS) entry which is preliminary data.</text>
</comment>
<evidence type="ECO:0000256" key="3">
    <source>
        <dbReference type="PROSITE-ProRule" id="PRU00176"/>
    </source>
</evidence>
<evidence type="ECO:0000313" key="6">
    <source>
        <dbReference type="EMBL" id="KAK6498643.1"/>
    </source>
</evidence>
<dbReference type="GO" id="GO:0003723">
    <property type="term" value="F:RNA binding"/>
    <property type="evidence" value="ECO:0007669"/>
    <property type="project" value="UniProtKB-UniRule"/>
</dbReference>
<feature type="compositionally biased region" description="Basic and acidic residues" evidence="4">
    <location>
        <begin position="638"/>
        <end position="652"/>
    </location>
</feature>